<dbReference type="RefSeq" id="WP_069974843.1">
    <property type="nucleotide sequence ID" value="NZ_CP017269.1"/>
</dbReference>
<protein>
    <recommendedName>
        <fullName evidence="9">Cell division protein</fullName>
    </recommendedName>
</protein>
<feature type="transmembrane region" description="Helical" evidence="6">
    <location>
        <begin position="198"/>
        <end position="217"/>
    </location>
</feature>
<keyword evidence="5 6" id="KW-0472">Membrane</keyword>
<dbReference type="NCBIfam" id="NF038403">
    <property type="entry name" value="perm_prefix_1"/>
    <property type="match status" value="1"/>
</dbReference>
<accession>A0A1D8GEE8</accession>
<dbReference type="Proteomes" id="UP000095743">
    <property type="component" value="Chromosome"/>
</dbReference>
<dbReference type="InterPro" id="IPR047928">
    <property type="entry name" value="Perm_prefix_1"/>
</dbReference>
<evidence type="ECO:0000313" key="8">
    <source>
        <dbReference type="Proteomes" id="UP000095743"/>
    </source>
</evidence>
<evidence type="ECO:0000256" key="6">
    <source>
        <dbReference type="SAM" id="Phobius"/>
    </source>
</evidence>
<dbReference type="GO" id="GO:0032153">
    <property type="term" value="C:cell division site"/>
    <property type="evidence" value="ECO:0007669"/>
    <property type="project" value="TreeGrafter"/>
</dbReference>
<evidence type="ECO:0000256" key="4">
    <source>
        <dbReference type="ARBA" id="ARBA00022989"/>
    </source>
</evidence>
<keyword evidence="3" id="KW-0133">Cell shape</keyword>
<feature type="transmembrane region" description="Helical" evidence="6">
    <location>
        <begin position="371"/>
        <end position="393"/>
    </location>
</feature>
<keyword evidence="2 6" id="KW-0812">Transmembrane</keyword>
<keyword evidence="4 6" id="KW-1133">Transmembrane helix</keyword>
<dbReference type="GO" id="GO:0051301">
    <property type="term" value="P:cell division"/>
    <property type="evidence" value="ECO:0007669"/>
    <property type="project" value="InterPro"/>
</dbReference>
<gene>
    <name evidence="7" type="ORF">Gferi_06665</name>
</gene>
<feature type="transmembrane region" description="Helical" evidence="6">
    <location>
        <begin position="253"/>
        <end position="272"/>
    </location>
</feature>
<dbReference type="PANTHER" id="PTHR30474">
    <property type="entry name" value="CELL CYCLE PROTEIN"/>
    <property type="match status" value="1"/>
</dbReference>
<dbReference type="OrthoDB" id="9802195at2"/>
<dbReference type="EMBL" id="CP017269">
    <property type="protein sequence ID" value="AOT69277.1"/>
    <property type="molecule type" value="Genomic_DNA"/>
</dbReference>
<feature type="transmembrane region" description="Helical" evidence="6">
    <location>
        <begin position="165"/>
        <end position="191"/>
    </location>
</feature>
<evidence type="ECO:0000313" key="7">
    <source>
        <dbReference type="EMBL" id="AOT69277.1"/>
    </source>
</evidence>
<dbReference type="GO" id="GO:0008360">
    <property type="term" value="P:regulation of cell shape"/>
    <property type="evidence" value="ECO:0007669"/>
    <property type="project" value="UniProtKB-KW"/>
</dbReference>
<reference evidence="7 8" key="1">
    <citation type="submission" date="2016-09" db="EMBL/GenBank/DDBJ databases">
        <title>Genomic analysis reveals versatility of anaerobic energy metabolism of Geosporobacter ferrireducens IRF9 of phylum Firmicutes.</title>
        <authorList>
            <person name="Kim S.-J."/>
        </authorList>
    </citation>
    <scope>NUCLEOTIDE SEQUENCE [LARGE SCALE GENOMIC DNA]</scope>
    <source>
        <strain evidence="7 8">IRF9</strain>
    </source>
</reference>
<evidence type="ECO:0000256" key="2">
    <source>
        <dbReference type="ARBA" id="ARBA00022692"/>
    </source>
</evidence>
<dbReference type="GO" id="GO:0015648">
    <property type="term" value="F:lipid-linked peptidoglycan transporter activity"/>
    <property type="evidence" value="ECO:0007669"/>
    <property type="project" value="TreeGrafter"/>
</dbReference>
<dbReference type="AlphaFoldDB" id="A0A1D8GEE8"/>
<feature type="transmembrane region" description="Helical" evidence="6">
    <location>
        <begin position="223"/>
        <end position="241"/>
    </location>
</feature>
<dbReference type="InterPro" id="IPR001182">
    <property type="entry name" value="FtsW/RodA"/>
</dbReference>
<keyword evidence="8" id="KW-1185">Reference proteome</keyword>
<feature type="transmembrane region" description="Helical" evidence="6">
    <location>
        <begin position="141"/>
        <end position="159"/>
    </location>
</feature>
<dbReference type="PANTHER" id="PTHR30474:SF1">
    <property type="entry name" value="PEPTIDOGLYCAN GLYCOSYLTRANSFERASE MRDB"/>
    <property type="match status" value="1"/>
</dbReference>
<organism evidence="7 8">
    <name type="scientific">Geosporobacter ferrireducens</name>
    <dbReference type="NCBI Taxonomy" id="1424294"/>
    <lineage>
        <taxon>Bacteria</taxon>
        <taxon>Bacillati</taxon>
        <taxon>Bacillota</taxon>
        <taxon>Clostridia</taxon>
        <taxon>Peptostreptococcales</taxon>
        <taxon>Thermotaleaceae</taxon>
        <taxon>Geosporobacter</taxon>
    </lineage>
</organism>
<dbReference type="Pfam" id="PF01098">
    <property type="entry name" value="FTSW_RODA_SPOVE"/>
    <property type="match status" value="1"/>
</dbReference>
<name>A0A1D8GEE8_9FIRM</name>
<dbReference type="GO" id="GO:0005886">
    <property type="term" value="C:plasma membrane"/>
    <property type="evidence" value="ECO:0007669"/>
    <property type="project" value="TreeGrafter"/>
</dbReference>
<feature type="transmembrane region" description="Helical" evidence="6">
    <location>
        <begin position="78"/>
        <end position="97"/>
    </location>
</feature>
<feature type="transmembrane region" description="Helical" evidence="6">
    <location>
        <begin position="405"/>
        <end position="427"/>
    </location>
</feature>
<sequence length="466" mass="51947">MNKKIEAFLDEVCIHIDYKAVHKDLREELGEHINDLKEENIANGYDEEKALDLAISAMGNTEEIGIKLNRQHKPQTEWSLLILTAIITIIGGIVMFSSSKFVDGRAIDFSRYIVFSAMGISTMTALYYFDYTKFKNISMPIYISGILLILVTMLIGIQVNGVKRWLVIGNFSISSPEFASVLFLIAFAGFLEKYRGKGAISIIKLIIQGAFSVFLLILMPSAATAFVLAVAYAVVLITAIMRNHFSKNKKSQFMAVFAGGAVPVILFIYSVITNPYKLKRLTVKADLSGAGYPQYMANTWLSISSWFGKTEATYNGYSLDMSLPNATGEYILVNVIATLGWAVGIVLVLLIGIFIVRMFMTTSKIKNRYGFYLSMSACTILSAQFLISILINFNLFPLASVNMPFVSYAGTGYVINMALVGIILSVWRRNNLISYKENVLNKPFKKDIVSFSDGKLIIDLKAWKQQ</sequence>
<comment type="subcellular location">
    <subcellularLocation>
        <location evidence="1">Membrane</location>
        <topology evidence="1">Multi-pass membrane protein</topology>
    </subcellularLocation>
</comment>
<feature type="transmembrane region" description="Helical" evidence="6">
    <location>
        <begin position="331"/>
        <end position="359"/>
    </location>
</feature>
<evidence type="ECO:0000256" key="5">
    <source>
        <dbReference type="ARBA" id="ARBA00023136"/>
    </source>
</evidence>
<feature type="transmembrane region" description="Helical" evidence="6">
    <location>
        <begin position="109"/>
        <end position="129"/>
    </location>
</feature>
<proteinExistence type="predicted"/>
<dbReference type="STRING" id="1424294.Gferi_06665"/>
<evidence type="ECO:0008006" key="9">
    <source>
        <dbReference type="Google" id="ProtNLM"/>
    </source>
</evidence>
<evidence type="ECO:0000256" key="1">
    <source>
        <dbReference type="ARBA" id="ARBA00004141"/>
    </source>
</evidence>
<dbReference type="KEGG" id="gfe:Gferi_06665"/>
<evidence type="ECO:0000256" key="3">
    <source>
        <dbReference type="ARBA" id="ARBA00022960"/>
    </source>
</evidence>